<dbReference type="EMBL" id="JANJYI010000007">
    <property type="protein sequence ID" value="KAK2641248.1"/>
    <property type="molecule type" value="Genomic_DNA"/>
</dbReference>
<protein>
    <submittedName>
        <fullName evidence="1">Uncharacterized protein</fullName>
    </submittedName>
</protein>
<organism evidence="1 2">
    <name type="scientific">Dipteronia dyeriana</name>
    <dbReference type="NCBI Taxonomy" id="168575"/>
    <lineage>
        <taxon>Eukaryota</taxon>
        <taxon>Viridiplantae</taxon>
        <taxon>Streptophyta</taxon>
        <taxon>Embryophyta</taxon>
        <taxon>Tracheophyta</taxon>
        <taxon>Spermatophyta</taxon>
        <taxon>Magnoliopsida</taxon>
        <taxon>eudicotyledons</taxon>
        <taxon>Gunneridae</taxon>
        <taxon>Pentapetalae</taxon>
        <taxon>rosids</taxon>
        <taxon>malvids</taxon>
        <taxon>Sapindales</taxon>
        <taxon>Sapindaceae</taxon>
        <taxon>Hippocastanoideae</taxon>
        <taxon>Acereae</taxon>
        <taxon>Dipteronia</taxon>
    </lineage>
</organism>
<reference evidence="1" key="1">
    <citation type="journal article" date="2023" name="Plant J.">
        <title>Genome sequences and population genomics provide insights into the demographic history, inbreeding, and mutation load of two 'living fossil' tree species of Dipteronia.</title>
        <authorList>
            <person name="Feng Y."/>
            <person name="Comes H.P."/>
            <person name="Chen J."/>
            <person name="Zhu S."/>
            <person name="Lu R."/>
            <person name="Zhang X."/>
            <person name="Li P."/>
            <person name="Qiu J."/>
            <person name="Olsen K.M."/>
            <person name="Qiu Y."/>
        </authorList>
    </citation>
    <scope>NUCLEOTIDE SEQUENCE</scope>
    <source>
        <strain evidence="1">KIB01</strain>
    </source>
</reference>
<name>A0AAD9TSS5_9ROSI</name>
<accession>A0AAD9TSS5</accession>
<evidence type="ECO:0000313" key="1">
    <source>
        <dbReference type="EMBL" id="KAK2641248.1"/>
    </source>
</evidence>
<proteinExistence type="predicted"/>
<dbReference type="AlphaFoldDB" id="A0AAD9TSS5"/>
<keyword evidence="2" id="KW-1185">Reference proteome</keyword>
<gene>
    <name evidence="1" type="ORF">Ddye_023011</name>
</gene>
<evidence type="ECO:0000313" key="2">
    <source>
        <dbReference type="Proteomes" id="UP001280121"/>
    </source>
</evidence>
<comment type="caution">
    <text evidence="1">The sequence shown here is derived from an EMBL/GenBank/DDBJ whole genome shotgun (WGS) entry which is preliminary data.</text>
</comment>
<sequence>MAVAWFKGMLINTLASELYTTGFLKHAYEMGINPVPDPEFWEILDAIQNCIVLPWKKKNLPGRPKMLRIPSAEEKIKVQSCSKCGQKAHNKKTCLEPSCGISCKPTKKARTCIIVRKKEAIDLSAQTSHLSLP</sequence>
<dbReference type="Proteomes" id="UP001280121">
    <property type="component" value="Unassembled WGS sequence"/>
</dbReference>